<name>A0A7J6SX42_PEROL</name>
<sequence length="127" mass="14601">VLTLNMPSSSNGLSSSLPRRLSETLCLEHRLIDNGTRCGALLLQARIAEFPTRAPWKTSSSHQERAAAAVVIQRYWRRLKASMTDQAEHSNDFAASKRPWTKTDSVVPWKAFWWKARRARKAWEEQH</sequence>
<evidence type="ECO:0000313" key="2">
    <source>
        <dbReference type="Proteomes" id="UP000553632"/>
    </source>
</evidence>
<organism evidence="1 2">
    <name type="scientific">Perkinsus olseni</name>
    <name type="common">Perkinsus atlanticus</name>
    <dbReference type="NCBI Taxonomy" id="32597"/>
    <lineage>
        <taxon>Eukaryota</taxon>
        <taxon>Sar</taxon>
        <taxon>Alveolata</taxon>
        <taxon>Perkinsozoa</taxon>
        <taxon>Perkinsea</taxon>
        <taxon>Perkinsida</taxon>
        <taxon>Perkinsidae</taxon>
        <taxon>Perkinsus</taxon>
    </lineage>
</organism>
<dbReference type="EMBL" id="JABANO010015120">
    <property type="protein sequence ID" value="KAF4737411.1"/>
    <property type="molecule type" value="Genomic_DNA"/>
</dbReference>
<keyword evidence="2" id="KW-1185">Reference proteome</keyword>
<reference evidence="1 2" key="1">
    <citation type="submission" date="2020-04" db="EMBL/GenBank/DDBJ databases">
        <title>Perkinsus olseni comparative genomics.</title>
        <authorList>
            <person name="Bogema D.R."/>
        </authorList>
    </citation>
    <scope>NUCLEOTIDE SEQUENCE [LARGE SCALE GENOMIC DNA]</scope>
    <source>
        <strain evidence="1 2">ATCC PRA-207</strain>
    </source>
</reference>
<proteinExistence type="predicted"/>
<comment type="caution">
    <text evidence="1">The sequence shown here is derived from an EMBL/GenBank/DDBJ whole genome shotgun (WGS) entry which is preliminary data.</text>
</comment>
<dbReference type="Proteomes" id="UP000553632">
    <property type="component" value="Unassembled WGS sequence"/>
</dbReference>
<evidence type="ECO:0000313" key="1">
    <source>
        <dbReference type="EMBL" id="KAF4737411.1"/>
    </source>
</evidence>
<feature type="non-terminal residue" evidence="1">
    <location>
        <position position="1"/>
    </location>
</feature>
<gene>
    <name evidence="1" type="ORF">FOZ63_023289</name>
</gene>
<protein>
    <submittedName>
        <fullName evidence="1">Uncharacterized protein</fullName>
    </submittedName>
</protein>
<accession>A0A7J6SX42</accession>
<feature type="non-terminal residue" evidence="1">
    <location>
        <position position="127"/>
    </location>
</feature>
<dbReference type="AlphaFoldDB" id="A0A7J6SX42"/>